<keyword evidence="1" id="KW-0472">Membrane</keyword>
<keyword evidence="1" id="KW-0812">Transmembrane</keyword>
<dbReference type="RefSeq" id="WP_022856313.1">
    <property type="nucleotide sequence ID" value="NZ_CAMYCS010000001.1"/>
</dbReference>
<sequence>MSTQPKSLTSWLTTIAFAIVVAVVGTFAYRLGAAYNIPYGLFLTLLAVGMSSFMAGVRGNIWHIFAHGAVSIGITWAMALSSTSTSTVVALGGSSLITYWSQHCSLYWLYGIIVVHLVVMFLPARWTKAFQD</sequence>
<dbReference type="Proteomes" id="UP000242263">
    <property type="component" value="Unassembled WGS sequence"/>
</dbReference>
<dbReference type="GeneID" id="35869015"/>
<evidence type="ECO:0000313" key="2">
    <source>
        <dbReference type="EMBL" id="PKZ15888.1"/>
    </source>
</evidence>
<name>A0A2I1M6Y4_9BIFI</name>
<keyword evidence="1" id="KW-1133">Transmembrane helix</keyword>
<dbReference type="EMBL" id="PKGU01000001">
    <property type="protein sequence ID" value="PKZ15888.1"/>
    <property type="molecule type" value="Genomic_DNA"/>
</dbReference>
<feature type="transmembrane region" description="Helical" evidence="1">
    <location>
        <begin position="69"/>
        <end position="100"/>
    </location>
</feature>
<gene>
    <name evidence="2" type="ORF">CYJ32_00075</name>
</gene>
<feature type="transmembrane region" description="Helical" evidence="1">
    <location>
        <begin position="12"/>
        <end position="31"/>
    </location>
</feature>
<accession>A0A2I1M6Y4</accession>
<evidence type="ECO:0000256" key="1">
    <source>
        <dbReference type="SAM" id="Phobius"/>
    </source>
</evidence>
<evidence type="ECO:0000313" key="3">
    <source>
        <dbReference type="Proteomes" id="UP000242263"/>
    </source>
</evidence>
<reference evidence="2 3" key="1">
    <citation type="submission" date="2017-12" db="EMBL/GenBank/DDBJ databases">
        <title>Phylogenetic diversity of female urinary microbiome.</title>
        <authorList>
            <person name="Thomas-White K."/>
            <person name="Wolfe A.J."/>
        </authorList>
    </citation>
    <scope>NUCLEOTIDE SEQUENCE [LARGE SCALE GENOMIC DNA]</scope>
    <source>
        <strain evidence="2 3">UMB0064</strain>
    </source>
</reference>
<comment type="caution">
    <text evidence="2">The sequence shown here is derived from an EMBL/GenBank/DDBJ whole genome shotgun (WGS) entry which is preliminary data.</text>
</comment>
<protein>
    <submittedName>
        <fullName evidence="2">Alcohol dehydrogenase</fullName>
    </submittedName>
</protein>
<feature type="transmembrane region" description="Helical" evidence="1">
    <location>
        <begin position="106"/>
        <end position="124"/>
    </location>
</feature>
<proteinExistence type="predicted"/>
<dbReference type="AlphaFoldDB" id="A0A2I1M6Y4"/>
<feature type="transmembrane region" description="Helical" evidence="1">
    <location>
        <begin position="37"/>
        <end position="57"/>
    </location>
</feature>
<organism evidence="2 3">
    <name type="scientific">Alloscardovia omnicolens</name>
    <dbReference type="NCBI Taxonomy" id="419015"/>
    <lineage>
        <taxon>Bacteria</taxon>
        <taxon>Bacillati</taxon>
        <taxon>Actinomycetota</taxon>
        <taxon>Actinomycetes</taxon>
        <taxon>Bifidobacteriales</taxon>
        <taxon>Bifidobacteriaceae</taxon>
        <taxon>Alloscardovia</taxon>
    </lineage>
</organism>